<dbReference type="RefSeq" id="WP_189919051.1">
    <property type="nucleotide sequence ID" value="NZ_BMSI01000002.1"/>
</dbReference>
<evidence type="ECO:0000256" key="1">
    <source>
        <dbReference type="SAM" id="Phobius"/>
    </source>
</evidence>
<keyword evidence="3" id="KW-1185">Reference proteome</keyword>
<comment type="caution">
    <text evidence="2">The sequence shown here is derived from an EMBL/GenBank/DDBJ whole genome shotgun (WGS) entry which is preliminary data.</text>
</comment>
<keyword evidence="1" id="KW-0472">Membrane</keyword>
<gene>
    <name evidence="2" type="ORF">Saso_22580</name>
</gene>
<evidence type="ECO:0000313" key="3">
    <source>
        <dbReference type="Proteomes" id="UP000649259"/>
    </source>
</evidence>
<keyword evidence="1" id="KW-0812">Transmembrane</keyword>
<name>A0ABQ3RXL0_9ACTN</name>
<keyword evidence="1" id="KW-1133">Transmembrane helix</keyword>
<dbReference type="Proteomes" id="UP000649259">
    <property type="component" value="Unassembled WGS sequence"/>
</dbReference>
<dbReference type="EMBL" id="BNEB01000002">
    <property type="protein sequence ID" value="GHI60608.1"/>
    <property type="molecule type" value="Genomic_DNA"/>
</dbReference>
<evidence type="ECO:0000313" key="2">
    <source>
        <dbReference type="EMBL" id="GHI60608.1"/>
    </source>
</evidence>
<organism evidence="2 3">
    <name type="scientific">Streptomyces asoensis</name>
    <dbReference type="NCBI Taxonomy" id="249586"/>
    <lineage>
        <taxon>Bacteria</taxon>
        <taxon>Bacillati</taxon>
        <taxon>Actinomycetota</taxon>
        <taxon>Actinomycetes</taxon>
        <taxon>Kitasatosporales</taxon>
        <taxon>Streptomycetaceae</taxon>
        <taxon>Streptomyces</taxon>
    </lineage>
</organism>
<reference evidence="3" key="1">
    <citation type="submission" date="2023-07" db="EMBL/GenBank/DDBJ databases">
        <title>Whole genome shotgun sequence of Streptomyces cacaoi subsp. asoensis NBRC 13813.</title>
        <authorList>
            <person name="Komaki H."/>
            <person name="Tamura T."/>
        </authorList>
    </citation>
    <scope>NUCLEOTIDE SEQUENCE [LARGE SCALE GENOMIC DNA]</scope>
    <source>
        <strain evidence="3">NBRC 13813</strain>
    </source>
</reference>
<proteinExistence type="predicted"/>
<sequence length="246" mass="26066">MSSERPDEHADAGAFAVAAVLGPVLAGTATAIFLVVGYPLKMIDSRSAFTQPLLDAGYVFGAITAAMILASAAGLLVRALRSSRRTTPGEPGAPTGEAPVRRAGLRTLDLASFVAGERRAHLREEWAAILAGDPGNGVVLSSRRRLRYAVGFLLAALRMRLRDLAAPLWMPVDWLLSAESRTRGCIASVVGAQILYIQHEDGLHALVTEGWGWCGGCAIALRLFAGWLRRLRGIELAPAGGESADE</sequence>
<evidence type="ECO:0008006" key="4">
    <source>
        <dbReference type="Google" id="ProtNLM"/>
    </source>
</evidence>
<accession>A0ABQ3RXL0</accession>
<feature type="transmembrane region" description="Helical" evidence="1">
    <location>
        <begin position="12"/>
        <end position="36"/>
    </location>
</feature>
<dbReference type="GeneID" id="91475573"/>
<protein>
    <recommendedName>
        <fullName evidence="4">Integral membrane protein</fullName>
    </recommendedName>
</protein>
<feature type="transmembrane region" description="Helical" evidence="1">
    <location>
        <begin position="56"/>
        <end position="77"/>
    </location>
</feature>